<gene>
    <name evidence="4" type="ORF">DI555_00455</name>
</gene>
<feature type="transmembrane region" description="Helical" evidence="2">
    <location>
        <begin position="49"/>
        <end position="67"/>
    </location>
</feature>
<dbReference type="PANTHER" id="PTHR23028">
    <property type="entry name" value="ACETYLTRANSFERASE"/>
    <property type="match status" value="1"/>
</dbReference>
<accession>A0A2W5QRQ8</accession>
<keyword evidence="2" id="KW-0812">Transmembrane</keyword>
<dbReference type="Pfam" id="PF01757">
    <property type="entry name" value="Acyl_transf_3"/>
    <property type="match status" value="1"/>
</dbReference>
<sequence length="384" mass="41976">MSDSDMRSASHQQDRFDFLDELRGIAALMVLVFHIGTRTGAPNLAPHGYLAVDFFFILSGFVIAAAYGKRLDNGMTFREFASRRLARMMPIVILGATLGTAYALARWLVAPNRSDSLTEILASAALNVMLLPKWWSGQATAWEAFPVNGPLWSLFFEVIINVVWAGLLVRLTRPVLIVLAIAAMAMLITLAIRHDTMDLGWSIPTISGGLARVSYGFLIGLLIHAMRGRLPYLGQSAAFMSLALIVVALVMPLHSIRWSLPMTILVLPLALVLAVSAGHQKVLPGASLLGAISYPLYGLHVPLLALYSGVSEKLAGKGEAGFEAYLTLPAILIIALLATKFYDLPAQRIFRRFLENGLQASRPHSEPDALATSPIRWPEHSERR</sequence>
<dbReference type="GO" id="GO:0016747">
    <property type="term" value="F:acyltransferase activity, transferring groups other than amino-acyl groups"/>
    <property type="evidence" value="ECO:0007669"/>
    <property type="project" value="InterPro"/>
</dbReference>
<dbReference type="InterPro" id="IPR050879">
    <property type="entry name" value="Acyltransferase_3"/>
</dbReference>
<feature type="transmembrane region" description="Helical" evidence="2">
    <location>
        <begin position="176"/>
        <end position="193"/>
    </location>
</feature>
<keyword evidence="2" id="KW-1133">Transmembrane helix</keyword>
<proteinExistence type="predicted"/>
<evidence type="ECO:0000256" key="2">
    <source>
        <dbReference type="SAM" id="Phobius"/>
    </source>
</evidence>
<name>A0A2W5QRQ8_9SPHN</name>
<evidence type="ECO:0000256" key="1">
    <source>
        <dbReference type="SAM" id="MobiDB-lite"/>
    </source>
</evidence>
<dbReference type="PANTHER" id="PTHR23028:SF134">
    <property type="entry name" value="PUTATIVE (AFU_ORTHOLOGUE AFUA_4G08520)-RELATED"/>
    <property type="match status" value="1"/>
</dbReference>
<feature type="region of interest" description="Disordered" evidence="1">
    <location>
        <begin position="360"/>
        <end position="384"/>
    </location>
</feature>
<evidence type="ECO:0000313" key="4">
    <source>
        <dbReference type="EMBL" id="PZQ57443.1"/>
    </source>
</evidence>
<feature type="transmembrane region" description="Helical" evidence="2">
    <location>
        <begin position="322"/>
        <end position="342"/>
    </location>
</feature>
<organism evidence="4 5">
    <name type="scientific">Novosphingobium pentaromativorans</name>
    <dbReference type="NCBI Taxonomy" id="205844"/>
    <lineage>
        <taxon>Bacteria</taxon>
        <taxon>Pseudomonadati</taxon>
        <taxon>Pseudomonadota</taxon>
        <taxon>Alphaproteobacteria</taxon>
        <taxon>Sphingomonadales</taxon>
        <taxon>Sphingomonadaceae</taxon>
        <taxon>Novosphingobium</taxon>
    </lineage>
</organism>
<evidence type="ECO:0000313" key="5">
    <source>
        <dbReference type="Proteomes" id="UP000249082"/>
    </source>
</evidence>
<keyword evidence="2" id="KW-0472">Membrane</keyword>
<dbReference type="InterPro" id="IPR002656">
    <property type="entry name" value="Acyl_transf_3_dom"/>
</dbReference>
<feature type="transmembrane region" description="Helical" evidence="2">
    <location>
        <begin position="88"/>
        <end position="109"/>
    </location>
</feature>
<evidence type="ECO:0000259" key="3">
    <source>
        <dbReference type="Pfam" id="PF01757"/>
    </source>
</evidence>
<feature type="domain" description="Acyltransferase 3" evidence="3">
    <location>
        <begin position="17"/>
        <end position="335"/>
    </location>
</feature>
<feature type="transmembrane region" description="Helical" evidence="2">
    <location>
        <begin position="151"/>
        <end position="169"/>
    </location>
</feature>
<feature type="transmembrane region" description="Helical" evidence="2">
    <location>
        <begin position="199"/>
        <end position="223"/>
    </location>
</feature>
<dbReference type="Proteomes" id="UP000249082">
    <property type="component" value="Unassembled WGS sequence"/>
</dbReference>
<feature type="transmembrane region" description="Helical" evidence="2">
    <location>
        <begin position="288"/>
        <end position="310"/>
    </location>
</feature>
<protein>
    <recommendedName>
        <fullName evidence="3">Acyltransferase 3 domain-containing protein</fullName>
    </recommendedName>
</protein>
<feature type="transmembrane region" description="Helical" evidence="2">
    <location>
        <begin position="21"/>
        <end position="37"/>
    </location>
</feature>
<feature type="transmembrane region" description="Helical" evidence="2">
    <location>
        <begin position="230"/>
        <end position="250"/>
    </location>
</feature>
<feature type="transmembrane region" description="Helical" evidence="2">
    <location>
        <begin position="256"/>
        <end position="276"/>
    </location>
</feature>
<dbReference type="EMBL" id="QFPX01000001">
    <property type="protein sequence ID" value="PZQ57443.1"/>
    <property type="molecule type" value="Genomic_DNA"/>
</dbReference>
<reference evidence="4 5" key="1">
    <citation type="submission" date="2017-08" db="EMBL/GenBank/DDBJ databases">
        <title>Infants hospitalized years apart are colonized by the same room-sourced microbial strains.</title>
        <authorList>
            <person name="Brooks B."/>
            <person name="Olm M.R."/>
            <person name="Firek B.A."/>
            <person name="Baker R."/>
            <person name="Thomas B.C."/>
            <person name="Morowitz M.J."/>
            <person name="Banfield J.F."/>
        </authorList>
    </citation>
    <scope>NUCLEOTIDE SEQUENCE [LARGE SCALE GENOMIC DNA]</scope>
    <source>
        <strain evidence="4">S2_005_002_R2_33</strain>
    </source>
</reference>
<dbReference type="AlphaFoldDB" id="A0A2W5QRQ8"/>
<comment type="caution">
    <text evidence="4">The sequence shown here is derived from an EMBL/GenBank/DDBJ whole genome shotgun (WGS) entry which is preliminary data.</text>
</comment>